<gene>
    <name evidence="2" type="ORF">ASPZODRAFT_1811548</name>
</gene>
<protein>
    <submittedName>
        <fullName evidence="2">Uncharacterized protein</fullName>
    </submittedName>
</protein>
<dbReference type="Proteomes" id="UP000184188">
    <property type="component" value="Unassembled WGS sequence"/>
</dbReference>
<feature type="compositionally biased region" description="Low complexity" evidence="1">
    <location>
        <begin position="64"/>
        <end position="75"/>
    </location>
</feature>
<evidence type="ECO:0000256" key="1">
    <source>
        <dbReference type="SAM" id="MobiDB-lite"/>
    </source>
</evidence>
<dbReference type="STRING" id="1073090.A0A1L9SL82"/>
<name>A0A1L9SL82_9EURO</name>
<feature type="compositionally biased region" description="Polar residues" evidence="1">
    <location>
        <begin position="156"/>
        <end position="165"/>
    </location>
</feature>
<evidence type="ECO:0000313" key="2">
    <source>
        <dbReference type="EMBL" id="OJJ47938.1"/>
    </source>
</evidence>
<feature type="region of interest" description="Disordered" evidence="1">
    <location>
        <begin position="1"/>
        <end position="24"/>
    </location>
</feature>
<dbReference type="GeneID" id="34613624"/>
<evidence type="ECO:0000313" key="3">
    <source>
        <dbReference type="Proteomes" id="UP000184188"/>
    </source>
</evidence>
<proteinExistence type="predicted"/>
<feature type="compositionally biased region" description="Low complexity" evidence="1">
    <location>
        <begin position="117"/>
        <end position="133"/>
    </location>
</feature>
<feature type="compositionally biased region" description="Polar residues" evidence="1">
    <location>
        <begin position="82"/>
        <end position="108"/>
    </location>
</feature>
<organism evidence="2 3">
    <name type="scientific">Penicilliopsis zonata CBS 506.65</name>
    <dbReference type="NCBI Taxonomy" id="1073090"/>
    <lineage>
        <taxon>Eukaryota</taxon>
        <taxon>Fungi</taxon>
        <taxon>Dikarya</taxon>
        <taxon>Ascomycota</taxon>
        <taxon>Pezizomycotina</taxon>
        <taxon>Eurotiomycetes</taxon>
        <taxon>Eurotiomycetidae</taxon>
        <taxon>Eurotiales</taxon>
        <taxon>Aspergillaceae</taxon>
        <taxon>Penicilliopsis</taxon>
    </lineage>
</organism>
<dbReference type="EMBL" id="KV878340">
    <property type="protein sequence ID" value="OJJ47938.1"/>
    <property type="molecule type" value="Genomic_DNA"/>
</dbReference>
<sequence>MSTLTRAFTKRSKRPEVSAPMPYREGQIKFSSGTIKRGKISGPVQLLSTTNMLVYNAPDLQPMSASSSSSLQSSHDGSEDSASPSSLVSPATTPDTWSNEASPVSPNHLSGYFPKRSATITSHPRSSSSSTDSAPLVPKRALSHTKRSHQELARQRSISRTSPPALNSLRSSPSMRMPPNDAASAAAIQPHPFGKELEQVNEVAEEFGGGRHVLDEEERILQHKGLMKFTANDYLVEIQDLYSSIFDDQLGPISTPWV</sequence>
<keyword evidence="3" id="KW-1185">Reference proteome</keyword>
<feature type="compositionally biased region" description="Low complexity" evidence="1">
    <location>
        <begin position="166"/>
        <end position="180"/>
    </location>
</feature>
<dbReference type="RefSeq" id="XP_022582448.1">
    <property type="nucleotide sequence ID" value="XM_022727160.1"/>
</dbReference>
<dbReference type="OrthoDB" id="5419666at2759"/>
<dbReference type="AlphaFoldDB" id="A0A1L9SL82"/>
<reference evidence="3" key="1">
    <citation type="journal article" date="2017" name="Genome Biol.">
        <title>Comparative genomics reveals high biological diversity and specific adaptations in the industrially and medically important fungal genus Aspergillus.</title>
        <authorList>
            <person name="de Vries R.P."/>
            <person name="Riley R."/>
            <person name="Wiebenga A."/>
            <person name="Aguilar-Osorio G."/>
            <person name="Amillis S."/>
            <person name="Uchima C.A."/>
            <person name="Anderluh G."/>
            <person name="Asadollahi M."/>
            <person name="Askin M."/>
            <person name="Barry K."/>
            <person name="Battaglia E."/>
            <person name="Bayram O."/>
            <person name="Benocci T."/>
            <person name="Braus-Stromeyer S.A."/>
            <person name="Caldana C."/>
            <person name="Canovas D."/>
            <person name="Cerqueira G.C."/>
            <person name="Chen F."/>
            <person name="Chen W."/>
            <person name="Choi C."/>
            <person name="Clum A."/>
            <person name="Dos Santos R.A."/>
            <person name="Damasio A.R."/>
            <person name="Diallinas G."/>
            <person name="Emri T."/>
            <person name="Fekete E."/>
            <person name="Flipphi M."/>
            <person name="Freyberg S."/>
            <person name="Gallo A."/>
            <person name="Gournas C."/>
            <person name="Habgood R."/>
            <person name="Hainaut M."/>
            <person name="Harispe M.L."/>
            <person name="Henrissat B."/>
            <person name="Hilden K.S."/>
            <person name="Hope R."/>
            <person name="Hossain A."/>
            <person name="Karabika E."/>
            <person name="Karaffa L."/>
            <person name="Karanyi Z."/>
            <person name="Krasevec N."/>
            <person name="Kuo A."/>
            <person name="Kusch H."/>
            <person name="LaButti K."/>
            <person name="Lagendijk E.L."/>
            <person name="Lapidus A."/>
            <person name="Levasseur A."/>
            <person name="Lindquist E."/>
            <person name="Lipzen A."/>
            <person name="Logrieco A.F."/>
            <person name="MacCabe A."/>
            <person name="Maekelae M.R."/>
            <person name="Malavazi I."/>
            <person name="Melin P."/>
            <person name="Meyer V."/>
            <person name="Mielnichuk N."/>
            <person name="Miskei M."/>
            <person name="Molnar A.P."/>
            <person name="Mule G."/>
            <person name="Ngan C.Y."/>
            <person name="Orejas M."/>
            <person name="Orosz E."/>
            <person name="Ouedraogo J.P."/>
            <person name="Overkamp K.M."/>
            <person name="Park H.-S."/>
            <person name="Perrone G."/>
            <person name="Piumi F."/>
            <person name="Punt P.J."/>
            <person name="Ram A.F."/>
            <person name="Ramon A."/>
            <person name="Rauscher S."/>
            <person name="Record E."/>
            <person name="Riano-Pachon D.M."/>
            <person name="Robert V."/>
            <person name="Roehrig J."/>
            <person name="Ruller R."/>
            <person name="Salamov A."/>
            <person name="Salih N.S."/>
            <person name="Samson R.A."/>
            <person name="Sandor E."/>
            <person name="Sanguinetti M."/>
            <person name="Schuetze T."/>
            <person name="Sepcic K."/>
            <person name="Shelest E."/>
            <person name="Sherlock G."/>
            <person name="Sophianopoulou V."/>
            <person name="Squina F.M."/>
            <person name="Sun H."/>
            <person name="Susca A."/>
            <person name="Todd R.B."/>
            <person name="Tsang A."/>
            <person name="Unkles S.E."/>
            <person name="van de Wiele N."/>
            <person name="van Rossen-Uffink D."/>
            <person name="Oliveira J.V."/>
            <person name="Vesth T.C."/>
            <person name="Visser J."/>
            <person name="Yu J.-H."/>
            <person name="Zhou M."/>
            <person name="Andersen M.R."/>
            <person name="Archer D.B."/>
            <person name="Baker S.E."/>
            <person name="Benoit I."/>
            <person name="Brakhage A.A."/>
            <person name="Braus G.H."/>
            <person name="Fischer R."/>
            <person name="Frisvad J.C."/>
            <person name="Goldman G.H."/>
            <person name="Houbraken J."/>
            <person name="Oakley B."/>
            <person name="Pocsi I."/>
            <person name="Scazzocchio C."/>
            <person name="Seiboth B."/>
            <person name="vanKuyk P.A."/>
            <person name="Wortman J."/>
            <person name="Dyer P.S."/>
            <person name="Grigoriev I.V."/>
        </authorList>
    </citation>
    <scope>NUCLEOTIDE SEQUENCE [LARGE SCALE GENOMIC DNA]</scope>
    <source>
        <strain evidence="3">CBS 506.65</strain>
    </source>
</reference>
<accession>A0A1L9SL82</accession>
<feature type="region of interest" description="Disordered" evidence="1">
    <location>
        <begin position="62"/>
        <end position="182"/>
    </location>
</feature>
<dbReference type="VEuPathDB" id="FungiDB:ASPZODRAFT_1811548"/>